<dbReference type="PANTHER" id="PTHR11895">
    <property type="entry name" value="TRANSAMIDASE"/>
    <property type="match status" value="1"/>
</dbReference>
<dbReference type="SUPFAM" id="SSF75304">
    <property type="entry name" value="Amidase signature (AS) enzymes"/>
    <property type="match status" value="1"/>
</dbReference>
<dbReference type="Gene3D" id="3.90.1300.10">
    <property type="entry name" value="Amidase signature (AS) domain"/>
    <property type="match status" value="1"/>
</dbReference>
<accession>A0A502GG32</accession>
<dbReference type="OrthoDB" id="9811471at2"/>
<protein>
    <submittedName>
        <fullName evidence="3">Amidase</fullName>
        <ecNumber evidence="3">3.5.1.4</ecNumber>
    </submittedName>
</protein>
<evidence type="ECO:0000259" key="2">
    <source>
        <dbReference type="Pfam" id="PF01425"/>
    </source>
</evidence>
<dbReference type="InterPro" id="IPR023631">
    <property type="entry name" value="Amidase_dom"/>
</dbReference>
<dbReference type="Proteomes" id="UP000317078">
    <property type="component" value="Unassembled WGS sequence"/>
</dbReference>
<keyword evidence="4" id="KW-1185">Reference proteome</keyword>
<dbReference type="EC" id="3.5.1.4" evidence="3"/>
<gene>
    <name evidence="3" type="ORF">EAH89_02385</name>
</gene>
<evidence type="ECO:0000313" key="4">
    <source>
        <dbReference type="Proteomes" id="UP000317078"/>
    </source>
</evidence>
<evidence type="ECO:0000256" key="1">
    <source>
        <dbReference type="SAM" id="MobiDB-lite"/>
    </source>
</evidence>
<dbReference type="RefSeq" id="WP_140881189.1">
    <property type="nucleotide sequence ID" value="NZ_RCZP01000002.1"/>
</dbReference>
<sequence length="452" mass="45693">MMTIDAAARALAAGTTTAARLVEDALARISDPAGEGARAFVAVQAEAARAAAGAMDALRRVGRAPGPYAGIPISIKDLFDQAGVTTRAGSVARRDAPPAAATAPAIARLERAGFVVLGRTNMVEFAFSGTGLNPHHGTPRAPHDRATGRAPGGSSSGAAVAVADGMGLGAIGSDTGGSCRVPAALCGIAGFKPTARRVPLAGAFPLSSTLDSIGPLAPSAACCAVLDAVMAGEEDASPPPAAALDGLRLGVPSATYLFDGVAPPVTAAFQRALRRLEAAGARLIDVALPEIAEIPAANATGGFAAAEAWALHRDLIGRARDLYDPLILARIERGAAMSAADLIALMAERARIIAATAPRTAPFDAIVAPTCPLTPPAIAELAAAEAFNRVNLLLLRNTAVANFLDRCSISLPCHAEGEEPVGLMLTGEHGGDRRLLAVARAVEAVLTDRPGE</sequence>
<dbReference type="Pfam" id="PF01425">
    <property type="entry name" value="Amidase"/>
    <property type="match status" value="1"/>
</dbReference>
<evidence type="ECO:0000313" key="3">
    <source>
        <dbReference type="EMBL" id="TPG60260.1"/>
    </source>
</evidence>
<feature type="domain" description="Amidase" evidence="2">
    <location>
        <begin position="21"/>
        <end position="436"/>
    </location>
</feature>
<organism evidence="3 4">
    <name type="scientific">Muricoccus nepalensis</name>
    <dbReference type="NCBI Taxonomy" id="1854500"/>
    <lineage>
        <taxon>Bacteria</taxon>
        <taxon>Pseudomonadati</taxon>
        <taxon>Pseudomonadota</taxon>
        <taxon>Alphaproteobacteria</taxon>
        <taxon>Acetobacterales</taxon>
        <taxon>Roseomonadaceae</taxon>
        <taxon>Muricoccus</taxon>
    </lineage>
</organism>
<dbReference type="NCBIfam" id="NF005460">
    <property type="entry name" value="PRK07056.1"/>
    <property type="match status" value="1"/>
</dbReference>
<reference evidence="3 4" key="1">
    <citation type="journal article" date="2019" name="Environ. Microbiol.">
        <title>Species interactions and distinct microbial communities in high Arctic permafrost affected cryosols are associated with the CH4 and CO2 gas fluxes.</title>
        <authorList>
            <person name="Altshuler I."/>
            <person name="Hamel J."/>
            <person name="Turney S."/>
            <person name="Magnuson E."/>
            <person name="Levesque R."/>
            <person name="Greer C."/>
            <person name="Whyte L.G."/>
        </authorList>
    </citation>
    <scope>NUCLEOTIDE SEQUENCE [LARGE SCALE GENOMIC DNA]</scope>
    <source>
        <strain evidence="3 4">S9.3B</strain>
    </source>
</reference>
<dbReference type="GO" id="GO:0004040">
    <property type="term" value="F:amidase activity"/>
    <property type="evidence" value="ECO:0007669"/>
    <property type="project" value="UniProtKB-EC"/>
</dbReference>
<proteinExistence type="predicted"/>
<dbReference type="InterPro" id="IPR000120">
    <property type="entry name" value="Amidase"/>
</dbReference>
<dbReference type="EMBL" id="RCZP01000002">
    <property type="protein sequence ID" value="TPG60260.1"/>
    <property type="molecule type" value="Genomic_DNA"/>
</dbReference>
<feature type="region of interest" description="Disordered" evidence="1">
    <location>
        <begin position="129"/>
        <end position="156"/>
    </location>
</feature>
<name>A0A502GG32_9PROT</name>
<keyword evidence="3" id="KW-0378">Hydrolase</keyword>
<dbReference type="InterPro" id="IPR036928">
    <property type="entry name" value="AS_sf"/>
</dbReference>
<dbReference type="PANTHER" id="PTHR11895:SF176">
    <property type="entry name" value="AMIDASE AMID-RELATED"/>
    <property type="match status" value="1"/>
</dbReference>
<comment type="caution">
    <text evidence="3">The sequence shown here is derived from an EMBL/GenBank/DDBJ whole genome shotgun (WGS) entry which is preliminary data.</text>
</comment>
<dbReference type="AlphaFoldDB" id="A0A502GG32"/>